<name>A0A5D4QU79_9BACI</name>
<gene>
    <name evidence="4" type="ORF">FZD51_23675</name>
</gene>
<feature type="compositionally biased region" description="Basic and acidic residues" evidence="1">
    <location>
        <begin position="83"/>
        <end position="96"/>
    </location>
</feature>
<keyword evidence="2" id="KW-0472">Membrane</keyword>
<feature type="transmembrane region" description="Helical" evidence="2">
    <location>
        <begin position="246"/>
        <end position="263"/>
    </location>
</feature>
<accession>A0A5D4QU79</accession>
<feature type="region of interest" description="Disordered" evidence="1">
    <location>
        <begin position="65"/>
        <end position="96"/>
    </location>
</feature>
<proteinExistence type="predicted"/>
<evidence type="ECO:0000313" key="4">
    <source>
        <dbReference type="EMBL" id="TYS41919.1"/>
    </source>
</evidence>
<comment type="caution">
    <text evidence="4">The sequence shown here is derived from an EMBL/GenBank/DDBJ whole genome shotgun (WGS) entry which is preliminary data.</text>
</comment>
<dbReference type="Proteomes" id="UP000322139">
    <property type="component" value="Unassembled WGS sequence"/>
</dbReference>
<evidence type="ECO:0000256" key="2">
    <source>
        <dbReference type="SAM" id="Phobius"/>
    </source>
</evidence>
<evidence type="ECO:0000256" key="1">
    <source>
        <dbReference type="SAM" id="MobiDB-lite"/>
    </source>
</evidence>
<feature type="transmembrane region" description="Helical" evidence="2">
    <location>
        <begin position="160"/>
        <end position="182"/>
    </location>
</feature>
<feature type="domain" description="DUF2157" evidence="3">
    <location>
        <begin position="81"/>
        <end position="211"/>
    </location>
</feature>
<reference evidence="4 5" key="1">
    <citation type="submission" date="2019-08" db="EMBL/GenBank/DDBJ databases">
        <title>Bacillus genomes from the desert of Cuatro Cienegas, Coahuila.</title>
        <authorList>
            <person name="Olmedo-Alvarez G."/>
        </authorList>
    </citation>
    <scope>NUCLEOTIDE SEQUENCE [LARGE SCALE GENOMIC DNA]</scope>
    <source>
        <strain evidence="4 5">CH446_14T</strain>
    </source>
</reference>
<dbReference type="EMBL" id="VTER01000017">
    <property type="protein sequence ID" value="TYS41919.1"/>
    <property type="molecule type" value="Genomic_DNA"/>
</dbReference>
<dbReference type="InterPro" id="IPR018677">
    <property type="entry name" value="DUF2157"/>
</dbReference>
<evidence type="ECO:0000259" key="3">
    <source>
        <dbReference type="Pfam" id="PF09925"/>
    </source>
</evidence>
<feature type="transmembrane region" description="Helical" evidence="2">
    <location>
        <begin position="135"/>
        <end position="153"/>
    </location>
</feature>
<feature type="transmembrane region" description="Helical" evidence="2">
    <location>
        <begin position="104"/>
        <end position="123"/>
    </location>
</feature>
<sequence length="285" mass="31586">MEGGISLSSLTKEHEKQIFQKELYKLKKQEFIGPDDYSRVLDAHLSYYQSLELDAVELKTAEQPKKEEKVITAPAPASLPEKPSAEEKNRSPEEVRERNISMTLNLGVVLLLVGGLFVATSNWDEMSDWMKSGSIALVSLLFFGISLAAGKLLAIHKTAFAFNVLGSLFLPIFLLSVSWFGLMGEYLSFYGEGSYFYAAAGALILAPFYGFLARQMGSRLFVWFAFSAITSAAGFLLLALGARQDTFYLGMMIYNAGLIALFLKGRKKSSSPLFFGDWLISSRRA</sequence>
<evidence type="ECO:0000313" key="5">
    <source>
        <dbReference type="Proteomes" id="UP000322139"/>
    </source>
</evidence>
<protein>
    <submittedName>
        <fullName evidence="4">DUF2157 domain-containing protein</fullName>
    </submittedName>
</protein>
<feature type="transmembrane region" description="Helical" evidence="2">
    <location>
        <begin position="194"/>
        <end position="213"/>
    </location>
</feature>
<dbReference type="AlphaFoldDB" id="A0A5D4QU79"/>
<organism evidence="4 5">
    <name type="scientific">Bacillus infantis</name>
    <dbReference type="NCBI Taxonomy" id="324767"/>
    <lineage>
        <taxon>Bacteria</taxon>
        <taxon>Bacillati</taxon>
        <taxon>Bacillota</taxon>
        <taxon>Bacilli</taxon>
        <taxon>Bacillales</taxon>
        <taxon>Bacillaceae</taxon>
        <taxon>Bacillus</taxon>
    </lineage>
</organism>
<keyword evidence="2" id="KW-1133">Transmembrane helix</keyword>
<keyword evidence="2" id="KW-0812">Transmembrane</keyword>
<dbReference type="Pfam" id="PF09925">
    <property type="entry name" value="DUF2157"/>
    <property type="match status" value="1"/>
</dbReference>
<feature type="transmembrane region" description="Helical" evidence="2">
    <location>
        <begin position="220"/>
        <end position="240"/>
    </location>
</feature>